<dbReference type="InterPro" id="IPR023801">
    <property type="entry name" value="His_deacetylse_dom"/>
</dbReference>
<dbReference type="PRINTS" id="PR01271">
    <property type="entry name" value="HISDACETLASE"/>
</dbReference>
<feature type="compositionally biased region" description="Basic and acidic residues" evidence="1">
    <location>
        <begin position="256"/>
        <end position="269"/>
    </location>
</feature>
<dbReference type="InterPro" id="IPR023696">
    <property type="entry name" value="Ureohydrolase_dom_sf"/>
</dbReference>
<feature type="region of interest" description="Disordered" evidence="1">
    <location>
        <begin position="255"/>
        <end position="309"/>
    </location>
</feature>
<dbReference type="InterPro" id="IPR003084">
    <property type="entry name" value="HDAC_I/II"/>
</dbReference>
<dbReference type="PANTHER" id="PTHR10625">
    <property type="entry name" value="HISTONE DEACETYLASE HDAC1-RELATED"/>
    <property type="match status" value="1"/>
</dbReference>
<dbReference type="Proteomes" id="UP001634394">
    <property type="component" value="Unassembled WGS sequence"/>
</dbReference>
<dbReference type="SUPFAM" id="SSF52768">
    <property type="entry name" value="Arginase/deacetylase"/>
    <property type="match status" value="1"/>
</dbReference>
<gene>
    <name evidence="3" type="ORF">ACJMK2_033353</name>
</gene>
<dbReference type="Gene3D" id="3.40.800.20">
    <property type="entry name" value="Histone deacetylase domain"/>
    <property type="match status" value="1"/>
</dbReference>
<dbReference type="Pfam" id="PF00850">
    <property type="entry name" value="Hist_deacetyl"/>
    <property type="match status" value="1"/>
</dbReference>
<reference evidence="3 4" key="1">
    <citation type="submission" date="2024-11" db="EMBL/GenBank/DDBJ databases">
        <title>Chromosome-level genome assembly of the freshwater bivalve Anodonta woodiana.</title>
        <authorList>
            <person name="Chen X."/>
        </authorList>
    </citation>
    <scope>NUCLEOTIDE SEQUENCE [LARGE SCALE GENOMIC DNA]</scope>
    <source>
        <strain evidence="3">MN2024</strain>
        <tissue evidence="3">Gills</tissue>
    </source>
</reference>
<dbReference type="PANTHER" id="PTHR10625:SF10">
    <property type="entry name" value="HISTONE DEACETYLASE HDAC1"/>
    <property type="match status" value="1"/>
</dbReference>
<dbReference type="InterPro" id="IPR037138">
    <property type="entry name" value="His_deacetylse_dom_sf"/>
</dbReference>
<evidence type="ECO:0000256" key="1">
    <source>
        <dbReference type="SAM" id="MobiDB-lite"/>
    </source>
</evidence>
<dbReference type="AlphaFoldDB" id="A0ABD3WN42"/>
<proteinExistence type="predicted"/>
<name>A0ABD3WN42_SINWO</name>
<accession>A0ABD3WN42</accession>
<protein>
    <recommendedName>
        <fullName evidence="2">Histone deacetylase domain-containing protein</fullName>
    </recommendedName>
</protein>
<feature type="domain" description="Histone deacetylase" evidence="2">
    <location>
        <begin position="1"/>
        <end position="123"/>
    </location>
</feature>
<evidence type="ECO:0000259" key="2">
    <source>
        <dbReference type="Pfam" id="PF00850"/>
    </source>
</evidence>
<feature type="compositionally biased region" description="Basic residues" evidence="1">
    <location>
        <begin position="286"/>
        <end position="309"/>
    </location>
</feature>
<evidence type="ECO:0000313" key="3">
    <source>
        <dbReference type="EMBL" id="KAL3875405.1"/>
    </source>
</evidence>
<evidence type="ECO:0000313" key="4">
    <source>
        <dbReference type="Proteomes" id="UP001634394"/>
    </source>
</evidence>
<keyword evidence="4" id="KW-1185">Reference proteome</keyword>
<organism evidence="3 4">
    <name type="scientific">Sinanodonta woodiana</name>
    <name type="common">Chinese pond mussel</name>
    <name type="synonym">Anodonta woodiana</name>
    <dbReference type="NCBI Taxonomy" id="1069815"/>
    <lineage>
        <taxon>Eukaryota</taxon>
        <taxon>Metazoa</taxon>
        <taxon>Spiralia</taxon>
        <taxon>Lophotrochozoa</taxon>
        <taxon>Mollusca</taxon>
        <taxon>Bivalvia</taxon>
        <taxon>Autobranchia</taxon>
        <taxon>Heteroconchia</taxon>
        <taxon>Palaeoheterodonta</taxon>
        <taxon>Unionida</taxon>
        <taxon>Unionoidea</taxon>
        <taxon>Unionidae</taxon>
        <taxon>Unioninae</taxon>
        <taxon>Sinanodonta</taxon>
    </lineage>
</organism>
<sequence length="309" mass="34848">MTVSFHKYSKYFPGTGDLTDIGAENGKYYSVNVPLKDGIDDDSYLSIFKPVMTKVIEMYQPSAIVMQCGANSLSGYRLGCFNLTLKGHGKCVELMKTWNQLILLLGGVGYTTKNVACCWTYESAVVLGEELANQLPYNDYFKFHGPDFQLHISHSNMTNKNIPKYLEKIKMHLFENIRMLPHAPGVQMQAIPADGIKNESDDEEEGNPYQRISIRDSDKRILCNAEFSDSEDQVAKGTGHRNHCCFKPGPQIAQADEEKGKQNAKKDFCENAMTADDSISKPNKSAAKKAKKQKVVIRRQQQRRKCKKQ</sequence>
<comment type="caution">
    <text evidence="3">The sequence shown here is derived from an EMBL/GenBank/DDBJ whole genome shotgun (WGS) entry which is preliminary data.</text>
</comment>
<dbReference type="EMBL" id="JBJQND010000005">
    <property type="protein sequence ID" value="KAL3875405.1"/>
    <property type="molecule type" value="Genomic_DNA"/>
</dbReference>